<sequence>MSWRKITAKLREYPAVVGLVGVVVLFSLLSDRFFTLSNFVNVLRQVSMQAIIAFGMTVVIISGGIDLSVGSVFALSAAILASTIAKGGSILLGILAALLVGAGFGFFNGFVIAKGRLQPFIVTLATMAIARSLTLAYMEGMPITGFPSSFRFIGAGDMLGIPVPVIIMFSLLLLMFYLTRYTKFGLYAYSIGGNELASKLSGVKVDLYKISFYILSGVLTAVSAVILTSRLNSAQPTFGVGYELDAIAAVVLGGASLSGGKGSVLGTFFGALIMGILNNGMNILNVSPFYQDAVKGIVILTAVLVEREG</sequence>
<reference evidence="9" key="1">
    <citation type="journal article" date="2020" name="mSystems">
        <title>Genome- and Community-Level Interaction Insights into Carbon Utilization and Element Cycling Functions of Hydrothermarchaeota in Hydrothermal Sediment.</title>
        <authorList>
            <person name="Zhou Z."/>
            <person name="Liu Y."/>
            <person name="Xu W."/>
            <person name="Pan J."/>
            <person name="Luo Z.H."/>
            <person name="Li M."/>
        </authorList>
    </citation>
    <scope>NUCLEOTIDE SEQUENCE [LARGE SCALE GENOMIC DNA]</scope>
    <source>
        <strain evidence="9">SpSt-604</strain>
    </source>
</reference>
<dbReference type="CDD" id="cd06579">
    <property type="entry name" value="TM_PBP1_transp_AraH_like"/>
    <property type="match status" value="1"/>
</dbReference>
<comment type="subcellular location">
    <subcellularLocation>
        <location evidence="1">Cell membrane</location>
        <topology evidence="1">Multi-pass membrane protein</topology>
    </subcellularLocation>
</comment>
<dbReference type="AlphaFoldDB" id="A0A7C4RZ09"/>
<dbReference type="InterPro" id="IPR001851">
    <property type="entry name" value="ABC_transp_permease"/>
</dbReference>
<keyword evidence="3" id="KW-1003">Cell membrane</keyword>
<proteinExistence type="predicted"/>
<gene>
    <name evidence="9" type="ORF">ENT72_07710</name>
</gene>
<feature type="transmembrane region" description="Helical" evidence="8">
    <location>
        <begin position="50"/>
        <end position="78"/>
    </location>
</feature>
<feature type="transmembrane region" description="Helical" evidence="8">
    <location>
        <begin position="210"/>
        <end position="228"/>
    </location>
</feature>
<evidence type="ECO:0000256" key="6">
    <source>
        <dbReference type="ARBA" id="ARBA00022989"/>
    </source>
</evidence>
<evidence type="ECO:0000256" key="5">
    <source>
        <dbReference type="ARBA" id="ARBA00022692"/>
    </source>
</evidence>
<keyword evidence="4" id="KW-0997">Cell inner membrane</keyword>
<feature type="transmembrane region" description="Helical" evidence="8">
    <location>
        <begin position="90"/>
        <end position="113"/>
    </location>
</feature>
<name>A0A7C4RZ09_FERPE</name>
<evidence type="ECO:0000256" key="1">
    <source>
        <dbReference type="ARBA" id="ARBA00004651"/>
    </source>
</evidence>
<feature type="transmembrane region" description="Helical" evidence="8">
    <location>
        <begin position="12"/>
        <end position="30"/>
    </location>
</feature>
<evidence type="ECO:0000256" key="2">
    <source>
        <dbReference type="ARBA" id="ARBA00022448"/>
    </source>
</evidence>
<dbReference type="PANTHER" id="PTHR32196:SF21">
    <property type="entry name" value="ABC TRANSPORTER PERMEASE PROTEIN YPHD-RELATED"/>
    <property type="match status" value="1"/>
</dbReference>
<keyword evidence="5 8" id="KW-0812">Transmembrane</keyword>
<evidence type="ECO:0000256" key="7">
    <source>
        <dbReference type="ARBA" id="ARBA00023136"/>
    </source>
</evidence>
<keyword evidence="7 8" id="KW-0472">Membrane</keyword>
<evidence type="ECO:0000256" key="8">
    <source>
        <dbReference type="SAM" id="Phobius"/>
    </source>
</evidence>
<dbReference type="GO" id="GO:0005886">
    <property type="term" value="C:plasma membrane"/>
    <property type="evidence" value="ECO:0007669"/>
    <property type="project" value="UniProtKB-SubCell"/>
</dbReference>
<comment type="caution">
    <text evidence="9">The sequence shown here is derived from an EMBL/GenBank/DDBJ whole genome shotgun (WGS) entry which is preliminary data.</text>
</comment>
<dbReference type="GO" id="GO:0022857">
    <property type="term" value="F:transmembrane transporter activity"/>
    <property type="evidence" value="ECO:0007669"/>
    <property type="project" value="InterPro"/>
</dbReference>
<feature type="transmembrane region" description="Helical" evidence="8">
    <location>
        <begin position="263"/>
        <end position="281"/>
    </location>
</feature>
<keyword evidence="2" id="KW-0813">Transport</keyword>
<dbReference type="EMBL" id="DSZT01000249">
    <property type="protein sequence ID" value="HGU42779.1"/>
    <property type="molecule type" value="Genomic_DNA"/>
</dbReference>
<evidence type="ECO:0000256" key="3">
    <source>
        <dbReference type="ARBA" id="ARBA00022475"/>
    </source>
</evidence>
<feature type="transmembrane region" description="Helical" evidence="8">
    <location>
        <begin position="159"/>
        <end position="178"/>
    </location>
</feature>
<feature type="transmembrane region" description="Helical" evidence="8">
    <location>
        <begin position="119"/>
        <end position="138"/>
    </location>
</feature>
<keyword evidence="6 8" id="KW-1133">Transmembrane helix</keyword>
<accession>A0A7C4RZ09</accession>
<protein>
    <submittedName>
        <fullName evidence="9">Ribose ABC transporter permease</fullName>
    </submittedName>
</protein>
<dbReference type="Pfam" id="PF02653">
    <property type="entry name" value="BPD_transp_2"/>
    <property type="match status" value="1"/>
</dbReference>
<evidence type="ECO:0000313" key="9">
    <source>
        <dbReference type="EMBL" id="HGU42779.1"/>
    </source>
</evidence>
<evidence type="ECO:0000256" key="4">
    <source>
        <dbReference type="ARBA" id="ARBA00022519"/>
    </source>
</evidence>
<organism evidence="9">
    <name type="scientific">Fervidobacterium pennivorans</name>
    <dbReference type="NCBI Taxonomy" id="93466"/>
    <lineage>
        <taxon>Bacteria</taxon>
        <taxon>Thermotogati</taxon>
        <taxon>Thermotogota</taxon>
        <taxon>Thermotogae</taxon>
        <taxon>Thermotogales</taxon>
        <taxon>Fervidobacteriaceae</taxon>
        <taxon>Fervidobacterium</taxon>
    </lineage>
</organism>
<dbReference type="PANTHER" id="PTHR32196">
    <property type="entry name" value="ABC TRANSPORTER PERMEASE PROTEIN YPHD-RELATED-RELATED"/>
    <property type="match status" value="1"/>
</dbReference>